<dbReference type="RefSeq" id="WP_088867231.1">
    <property type="nucleotide sequence ID" value="NZ_CP015106.1"/>
</dbReference>
<dbReference type="AlphaFoldDB" id="A0A2Z2N062"/>
<keyword evidence="4" id="KW-1185">Reference proteome</keyword>
<accession>A0A2Z2N062</accession>
<evidence type="ECO:0000313" key="3">
    <source>
        <dbReference type="EMBL" id="ASJ15191.1"/>
    </source>
</evidence>
<dbReference type="Proteomes" id="UP000250085">
    <property type="component" value="Chromosome"/>
</dbReference>
<dbReference type="GeneID" id="33328911"/>
<evidence type="ECO:0000259" key="2">
    <source>
        <dbReference type="Pfam" id="PF01433"/>
    </source>
</evidence>
<organism evidence="3 4">
    <name type="scientific">Thermococcus radiotolerans</name>
    <dbReference type="NCBI Taxonomy" id="187880"/>
    <lineage>
        <taxon>Archaea</taxon>
        <taxon>Methanobacteriati</taxon>
        <taxon>Methanobacteriota</taxon>
        <taxon>Thermococci</taxon>
        <taxon>Thermococcales</taxon>
        <taxon>Thermococcaceae</taxon>
        <taxon>Thermococcus</taxon>
    </lineage>
</organism>
<dbReference type="KEGG" id="trl:A3L10_08640"/>
<dbReference type="InterPro" id="IPR014782">
    <property type="entry name" value="Peptidase_M1_dom"/>
</dbReference>
<feature type="region of interest" description="Disordered" evidence="1">
    <location>
        <begin position="22"/>
        <end position="43"/>
    </location>
</feature>
<dbReference type="EMBL" id="CP015106">
    <property type="protein sequence ID" value="ASJ15191.1"/>
    <property type="molecule type" value="Genomic_DNA"/>
</dbReference>
<dbReference type="OrthoDB" id="139771at2157"/>
<name>A0A2Z2N062_9EURY</name>
<dbReference type="Pfam" id="PF01433">
    <property type="entry name" value="Peptidase_M1"/>
    <property type="match status" value="1"/>
</dbReference>
<dbReference type="Gene3D" id="1.10.390.10">
    <property type="entry name" value="Neutral Protease Domain 2"/>
    <property type="match status" value="1"/>
</dbReference>
<evidence type="ECO:0000256" key="1">
    <source>
        <dbReference type="SAM" id="MobiDB-lite"/>
    </source>
</evidence>
<dbReference type="GO" id="GO:0008237">
    <property type="term" value="F:metallopeptidase activity"/>
    <property type="evidence" value="ECO:0007669"/>
    <property type="project" value="InterPro"/>
</dbReference>
<dbReference type="PROSITE" id="PS51257">
    <property type="entry name" value="PROKAR_LIPOPROTEIN"/>
    <property type="match status" value="1"/>
</dbReference>
<sequence length="590" mass="67746">MKRLFVFLLVFMVLASGCLDGNTSTGTPSSTPPEVETTSTTSVRQVPPVEFLYPEKPEIVNLTLEDATEFFQERYSRVSYSQFGNITVNYSGGVFTGVYRFVLTNFTDRTLYLAVLKTADEPIKLNITIEGVPLNLSRVDRYILFDEGVGIEFYAVNVSTNLTTLRGVARYELRHLGNEVYISQMASRGIDFGTDFSCWSFASKNASITVTLSFPKDTVFVLFRNGVIHSGMKVVYTSPLRPYGGFVLYLPDLEWKSFEWDGVNFTVYFASQDYSEAGFGLVQKELTFVMELYSNLTGILPVQKFDVFFVPNLNRILYKRFRWASVGTNRGQVVLVDCRVNIEDSAVNYASLLFHEIAHQWAGHYAWFGYINEPLATFMQIEAYGRWNPDEYPLWLNNNEYRTLKYGNEVPFYEVLKDRHRYSYYTSYYTLYWKGAFVIRSLKFMLGDEKFSEAFRKLFEECHTSPCNVTAFEGIFENVSGHELGWFFEEWFNSTLVPNYTVENLQVLERNSGYNLTFTIADASNFTMPVPVRVYLENGDYVDETIWVNGTATVGVELPERPVKIIIDPDEIMVNVNRKFEVEGIGVEVN</sequence>
<dbReference type="SUPFAM" id="SSF55486">
    <property type="entry name" value="Metalloproteases ('zincins'), catalytic domain"/>
    <property type="match status" value="1"/>
</dbReference>
<feature type="domain" description="Peptidase M1 membrane alanine aminopeptidase" evidence="2">
    <location>
        <begin position="328"/>
        <end position="491"/>
    </location>
</feature>
<dbReference type="GO" id="GO:0008270">
    <property type="term" value="F:zinc ion binding"/>
    <property type="evidence" value="ECO:0007669"/>
    <property type="project" value="InterPro"/>
</dbReference>
<dbReference type="InterPro" id="IPR027268">
    <property type="entry name" value="Peptidase_M4/M1_CTD_sf"/>
</dbReference>
<gene>
    <name evidence="3" type="ORF">A3L10_08640</name>
</gene>
<proteinExistence type="predicted"/>
<reference evidence="3 4" key="1">
    <citation type="submission" date="2016-04" db="EMBL/GenBank/DDBJ databases">
        <title>Complete genome sequence of Thermococcus radiotolerans type strain EJ2.</title>
        <authorList>
            <person name="Oger P.M."/>
        </authorList>
    </citation>
    <scope>NUCLEOTIDE SEQUENCE [LARGE SCALE GENOMIC DNA]</scope>
    <source>
        <strain evidence="3 4">EJ2</strain>
    </source>
</reference>
<protein>
    <recommendedName>
        <fullName evidence="2">Peptidase M1 membrane alanine aminopeptidase domain-containing protein</fullName>
    </recommendedName>
</protein>
<evidence type="ECO:0000313" key="4">
    <source>
        <dbReference type="Proteomes" id="UP000250085"/>
    </source>
</evidence>
<feature type="compositionally biased region" description="Low complexity" evidence="1">
    <location>
        <begin position="23"/>
        <end position="43"/>
    </location>
</feature>